<evidence type="ECO:0000256" key="1">
    <source>
        <dbReference type="SAM" id="MobiDB-lite"/>
    </source>
</evidence>
<feature type="region of interest" description="Disordered" evidence="1">
    <location>
        <begin position="193"/>
        <end position="214"/>
    </location>
</feature>
<evidence type="ECO:0000313" key="2">
    <source>
        <dbReference type="EMBL" id="CAE7837243.1"/>
    </source>
</evidence>
<comment type="caution">
    <text evidence="2">The sequence shown here is derived from an EMBL/GenBank/DDBJ whole genome shotgun (WGS) entry which is preliminary data.</text>
</comment>
<dbReference type="InterPro" id="IPR011009">
    <property type="entry name" value="Kinase-like_dom_sf"/>
</dbReference>
<dbReference type="OrthoDB" id="446293at2759"/>
<feature type="non-terminal residue" evidence="2">
    <location>
        <position position="1"/>
    </location>
</feature>
<name>A0A812ZQI7_9DINO</name>
<keyword evidence="3" id="KW-1185">Reference proteome</keyword>
<feature type="compositionally biased region" description="Basic and acidic residues" evidence="1">
    <location>
        <begin position="82"/>
        <end position="139"/>
    </location>
</feature>
<sequence length="214" mass="23774">MPKLQMQLLKGILVMEPRRRLSAREMLRMPWFEGIKLPRSLRPPSQTQSRGMRPESSGSVPAVTPAQAERSLPERTPAAERTLAERMPAERIPAERMPAERMPAERTPAERMPGERLPAERMPAERMPAERMQAERMPGERSTQAAARPAQVPPATGPRAFETVPMMQPPPQEASATPSWHYEQQMRLEQLLSQLMQQGEGGGAGAGNSSFPPG</sequence>
<dbReference type="EMBL" id="CAJNJA010049442">
    <property type="protein sequence ID" value="CAE7837243.1"/>
    <property type="molecule type" value="Genomic_DNA"/>
</dbReference>
<organism evidence="2 3">
    <name type="scientific">Symbiodinium necroappetens</name>
    <dbReference type="NCBI Taxonomy" id="1628268"/>
    <lineage>
        <taxon>Eukaryota</taxon>
        <taxon>Sar</taxon>
        <taxon>Alveolata</taxon>
        <taxon>Dinophyceae</taxon>
        <taxon>Suessiales</taxon>
        <taxon>Symbiodiniaceae</taxon>
        <taxon>Symbiodinium</taxon>
    </lineage>
</organism>
<dbReference type="SUPFAM" id="SSF56112">
    <property type="entry name" value="Protein kinase-like (PK-like)"/>
    <property type="match status" value="1"/>
</dbReference>
<accession>A0A812ZQI7</accession>
<dbReference type="AlphaFoldDB" id="A0A812ZQI7"/>
<evidence type="ECO:0000313" key="3">
    <source>
        <dbReference type="Proteomes" id="UP000601435"/>
    </source>
</evidence>
<dbReference type="Proteomes" id="UP000601435">
    <property type="component" value="Unassembled WGS sequence"/>
</dbReference>
<gene>
    <name evidence="2" type="ORF">SNEC2469_LOCUS25219</name>
</gene>
<feature type="region of interest" description="Disordered" evidence="1">
    <location>
        <begin position="35"/>
        <end position="180"/>
    </location>
</feature>
<protein>
    <submittedName>
        <fullName evidence="2">Uncharacterized protein</fullName>
    </submittedName>
</protein>
<proteinExistence type="predicted"/>
<reference evidence="2" key="1">
    <citation type="submission" date="2021-02" db="EMBL/GenBank/DDBJ databases">
        <authorList>
            <person name="Dougan E. K."/>
            <person name="Rhodes N."/>
            <person name="Thang M."/>
            <person name="Chan C."/>
        </authorList>
    </citation>
    <scope>NUCLEOTIDE SEQUENCE</scope>
</reference>